<dbReference type="Proteomes" id="UP000191931">
    <property type="component" value="Unassembled WGS sequence"/>
</dbReference>
<keyword evidence="3" id="KW-0411">Iron-sulfur</keyword>
<dbReference type="STRING" id="1246637.MTBBW1_1260068"/>
<evidence type="ECO:0000256" key="1">
    <source>
        <dbReference type="ARBA" id="ARBA00022723"/>
    </source>
</evidence>
<dbReference type="RefSeq" id="WP_139786778.1">
    <property type="nucleotide sequence ID" value="NZ_LT828547.1"/>
</dbReference>
<accession>A0A1W1H6U1</accession>
<dbReference type="GO" id="GO:0051536">
    <property type="term" value="F:iron-sulfur cluster binding"/>
    <property type="evidence" value="ECO:0007669"/>
    <property type="project" value="UniProtKB-KW"/>
</dbReference>
<dbReference type="Gene3D" id="3.30.70.20">
    <property type="match status" value="1"/>
</dbReference>
<dbReference type="Pfam" id="PF13459">
    <property type="entry name" value="Fer4_15"/>
    <property type="match status" value="1"/>
</dbReference>
<sequence length="85" mass="9588">MIKHGKPVIDLSECVLCDICVELCPDVFIKNSSDYIEVSENVEQLLYDDHGNLINPSLLEDIKDAIKTCRGDCISWDEKTETKSV</sequence>
<keyword evidence="6" id="KW-1185">Reference proteome</keyword>
<feature type="domain" description="4Fe-4S ferredoxin-type" evidence="4">
    <location>
        <begin position="5"/>
        <end position="34"/>
    </location>
</feature>
<dbReference type="GO" id="GO:0046872">
    <property type="term" value="F:metal ion binding"/>
    <property type="evidence" value="ECO:0007669"/>
    <property type="project" value="UniProtKB-KW"/>
</dbReference>
<dbReference type="AlphaFoldDB" id="A0A1W1H6U1"/>
<dbReference type="InterPro" id="IPR017900">
    <property type="entry name" value="4Fe4S_Fe_S_CS"/>
</dbReference>
<dbReference type="SUPFAM" id="SSF54862">
    <property type="entry name" value="4Fe-4S ferredoxins"/>
    <property type="match status" value="1"/>
</dbReference>
<evidence type="ECO:0000256" key="3">
    <source>
        <dbReference type="ARBA" id="ARBA00023014"/>
    </source>
</evidence>
<evidence type="ECO:0000256" key="2">
    <source>
        <dbReference type="ARBA" id="ARBA00023004"/>
    </source>
</evidence>
<evidence type="ECO:0000259" key="4">
    <source>
        <dbReference type="PROSITE" id="PS51379"/>
    </source>
</evidence>
<keyword evidence="2" id="KW-0408">Iron</keyword>
<evidence type="ECO:0000313" key="5">
    <source>
        <dbReference type="EMBL" id="SLM28146.1"/>
    </source>
</evidence>
<reference evidence="5 6" key="1">
    <citation type="submission" date="2017-03" db="EMBL/GenBank/DDBJ databases">
        <authorList>
            <person name="Afonso C.L."/>
            <person name="Miller P.J."/>
            <person name="Scott M.A."/>
            <person name="Spackman E."/>
            <person name="Goraichik I."/>
            <person name="Dimitrov K.M."/>
            <person name="Suarez D.L."/>
            <person name="Swayne D.E."/>
        </authorList>
    </citation>
    <scope>NUCLEOTIDE SEQUENCE [LARGE SCALE GENOMIC DNA]</scope>
    <source>
        <strain evidence="5">PRJEB14757</strain>
    </source>
</reference>
<proteinExistence type="predicted"/>
<dbReference type="InterPro" id="IPR017896">
    <property type="entry name" value="4Fe4S_Fe-S-bd"/>
</dbReference>
<gene>
    <name evidence="5" type="ORF">MTBBW1_1260068</name>
</gene>
<protein>
    <submittedName>
        <fullName evidence="5">Ferredoxin (4Fe-4S iron-sulfur cluster binding protein)</fullName>
    </submittedName>
</protein>
<evidence type="ECO:0000313" key="6">
    <source>
        <dbReference type="Proteomes" id="UP000191931"/>
    </source>
</evidence>
<dbReference type="OrthoDB" id="9803319at2"/>
<keyword evidence="1" id="KW-0479">Metal-binding</keyword>
<dbReference type="PROSITE" id="PS51379">
    <property type="entry name" value="4FE4S_FER_2"/>
    <property type="match status" value="1"/>
</dbReference>
<dbReference type="EMBL" id="FWEV01000031">
    <property type="protein sequence ID" value="SLM28146.1"/>
    <property type="molecule type" value="Genomic_DNA"/>
</dbReference>
<name>A0A1W1H6U1_9BACT</name>
<organism evidence="5 6">
    <name type="scientific">Desulfamplus magnetovallimortis</name>
    <dbReference type="NCBI Taxonomy" id="1246637"/>
    <lineage>
        <taxon>Bacteria</taxon>
        <taxon>Pseudomonadati</taxon>
        <taxon>Thermodesulfobacteriota</taxon>
        <taxon>Desulfobacteria</taxon>
        <taxon>Desulfobacterales</taxon>
        <taxon>Desulfobacteraceae</taxon>
        <taxon>Desulfamplus</taxon>
    </lineage>
</organism>
<dbReference type="PROSITE" id="PS00198">
    <property type="entry name" value="4FE4S_FER_1"/>
    <property type="match status" value="1"/>
</dbReference>